<evidence type="ECO:0000256" key="1">
    <source>
        <dbReference type="ARBA" id="ARBA00022741"/>
    </source>
</evidence>
<feature type="transmembrane region" description="Helical" evidence="4">
    <location>
        <begin position="153"/>
        <end position="170"/>
    </location>
</feature>
<name>A0ABS8UH61_9GAMM</name>
<dbReference type="Pfam" id="PF00488">
    <property type="entry name" value="MutS_V"/>
    <property type="match status" value="1"/>
</dbReference>
<dbReference type="Proteomes" id="UP001430360">
    <property type="component" value="Unassembled WGS sequence"/>
</dbReference>
<dbReference type="InterPro" id="IPR045076">
    <property type="entry name" value="MutS"/>
</dbReference>
<dbReference type="InterPro" id="IPR000432">
    <property type="entry name" value="DNA_mismatch_repair_MutS_C"/>
</dbReference>
<dbReference type="PANTHER" id="PTHR11361">
    <property type="entry name" value="DNA MISMATCH REPAIR PROTEIN MUTS FAMILY MEMBER"/>
    <property type="match status" value="1"/>
</dbReference>
<organism evidence="6 7">
    <name type="scientific">Luteimonas fraxinea</name>
    <dbReference type="NCBI Taxonomy" id="2901869"/>
    <lineage>
        <taxon>Bacteria</taxon>
        <taxon>Pseudomonadati</taxon>
        <taxon>Pseudomonadota</taxon>
        <taxon>Gammaproteobacteria</taxon>
        <taxon>Lysobacterales</taxon>
        <taxon>Lysobacteraceae</taxon>
        <taxon>Luteimonas</taxon>
    </lineage>
</organism>
<evidence type="ECO:0000256" key="4">
    <source>
        <dbReference type="SAM" id="Phobius"/>
    </source>
</evidence>
<keyword evidence="4" id="KW-0472">Membrane</keyword>
<dbReference type="RefSeq" id="WP_232137520.1">
    <property type="nucleotide sequence ID" value="NZ_CP089507.1"/>
</dbReference>
<dbReference type="EMBL" id="JAJQKU010000005">
    <property type="protein sequence ID" value="MCD9098255.1"/>
    <property type="molecule type" value="Genomic_DNA"/>
</dbReference>
<dbReference type="PANTHER" id="PTHR11361:SF152">
    <property type="entry name" value="DNA MISMATCH REPAIR PROTEIN"/>
    <property type="match status" value="1"/>
</dbReference>
<dbReference type="SUPFAM" id="SSF52540">
    <property type="entry name" value="P-loop containing nucleoside triphosphate hydrolases"/>
    <property type="match status" value="1"/>
</dbReference>
<keyword evidence="3" id="KW-0238">DNA-binding</keyword>
<dbReference type="InterPro" id="IPR027417">
    <property type="entry name" value="P-loop_NTPase"/>
</dbReference>
<keyword evidence="2" id="KW-0067">ATP-binding</keyword>
<proteinExistence type="predicted"/>
<keyword evidence="4" id="KW-0812">Transmembrane</keyword>
<feature type="domain" description="DNA mismatch repair proteins mutS family" evidence="5">
    <location>
        <begin position="348"/>
        <end position="531"/>
    </location>
</feature>
<evidence type="ECO:0000259" key="5">
    <source>
        <dbReference type="SMART" id="SM00534"/>
    </source>
</evidence>
<evidence type="ECO:0000313" key="6">
    <source>
        <dbReference type="EMBL" id="MCD9098255.1"/>
    </source>
</evidence>
<comment type="caution">
    <text evidence="6">The sequence shown here is derived from an EMBL/GenBank/DDBJ whole genome shotgun (WGS) entry which is preliminary data.</text>
</comment>
<feature type="transmembrane region" description="Helical" evidence="4">
    <location>
        <begin position="176"/>
        <end position="197"/>
    </location>
</feature>
<accession>A0ABS8UH61</accession>
<reference evidence="6" key="2">
    <citation type="journal article" date="2022" name="Syst. Appl. Microbiol.">
        <title>Physiological and genomic characterisation of Luteimonas fraxinea sp. nov., a bacterial species associated with trees tolerant to ash dieback.</title>
        <authorList>
            <person name="Ulrich K."/>
            <person name="Becker R."/>
            <person name="Behrendt U."/>
            <person name="Kube M."/>
            <person name="Schneck V."/>
            <person name="Ulrich A."/>
        </authorList>
    </citation>
    <scope>NUCLEOTIDE SEQUENCE</scope>
    <source>
        <strain evidence="6">A1P009</strain>
    </source>
</reference>
<dbReference type="SMART" id="SM00534">
    <property type="entry name" value="MUTSac"/>
    <property type="match status" value="1"/>
</dbReference>
<keyword evidence="4" id="KW-1133">Transmembrane helix</keyword>
<reference evidence="6" key="1">
    <citation type="submission" date="2021-12" db="EMBL/GenBank/DDBJ databases">
        <authorList>
            <person name="Ulrich A."/>
        </authorList>
    </citation>
    <scope>NUCLEOTIDE SEQUENCE</scope>
    <source>
        <strain evidence="6">A1P009</strain>
    </source>
</reference>
<sequence length="546" mass="60509">MTIFELLKDGGRAVLDALFPRRQALANLRAKWGQPGDKAHSGISRCFDLTRDASAGEVVDDQTWTDLEFPRLFADLDTTESPLGSQCLYRQLRRYVEPAQAAAHYASCQTLRADAPLRERLQLALAGLDTTSNWQLARFIFGAPPEVGPLHRLLPWWSLLCVAVLALVIVTPLPIWTLLLTVGVNLLLILSLSAPLFRDIELLKGCSQLLRVADGLARVRSGASALPQLDRLRAEAPLRRKVRASLGWIAFLYSPWIQSVAIWLNLLLLLELAAYGRTVTRFVRVRTELAATFESVGAVDAAIAVASFLEQRPQHCEPVIAKGSLLDLVDATHPLTQRPVSNSIRLDGRSALITGSNMAGKTTFIKLVGINLILGRTLGFCFAREVTLPHTRVMAVIRGEHSVESGRSHYFAEMTAIQTFIEHADRGSCRLFLIDELFNGTNTVERLAAGRAVLERLGRNAQVLVTTHDVELQDDVAGPYDLYYFQEDPDVDGWFDYRLRAGRTDRRNAIQLLARNGFPADLVSDALMYAKAYADTHSVVSKTPLH</sequence>
<protein>
    <recommendedName>
        <fullName evidence="5">DNA mismatch repair proteins mutS family domain-containing protein</fullName>
    </recommendedName>
</protein>
<keyword evidence="1" id="KW-0547">Nucleotide-binding</keyword>
<keyword evidence="7" id="KW-1185">Reference proteome</keyword>
<evidence type="ECO:0000256" key="3">
    <source>
        <dbReference type="ARBA" id="ARBA00023125"/>
    </source>
</evidence>
<dbReference type="Gene3D" id="3.40.50.300">
    <property type="entry name" value="P-loop containing nucleotide triphosphate hydrolases"/>
    <property type="match status" value="1"/>
</dbReference>
<evidence type="ECO:0000256" key="2">
    <source>
        <dbReference type="ARBA" id="ARBA00022840"/>
    </source>
</evidence>
<gene>
    <name evidence="6" type="ORF">LTT95_15035</name>
</gene>
<evidence type="ECO:0000313" key="7">
    <source>
        <dbReference type="Proteomes" id="UP001430360"/>
    </source>
</evidence>
<feature type="transmembrane region" description="Helical" evidence="4">
    <location>
        <begin position="246"/>
        <end position="270"/>
    </location>
</feature>